<reference evidence="11 12" key="1">
    <citation type="submission" date="2017-01" db="EMBL/GenBank/DDBJ databases">
        <title>Complete genome sequence of esterase-producing bacterium Croceicoccus marinus E4A9.</title>
        <authorList>
            <person name="Wu Y.-H."/>
            <person name="Cheng H."/>
            <person name="Xu L."/>
            <person name="Huo Y.-Y."/>
            <person name="Wang C.-S."/>
            <person name="Xu X.-W."/>
        </authorList>
    </citation>
    <scope>NUCLEOTIDE SEQUENCE [LARGE SCALE GENOMIC DNA]</scope>
    <source>
        <strain evidence="11 12">E4A9</strain>
    </source>
</reference>
<evidence type="ECO:0000313" key="11">
    <source>
        <dbReference type="EMBL" id="ARU16455.1"/>
    </source>
</evidence>
<evidence type="ECO:0008006" key="13">
    <source>
        <dbReference type="Google" id="ProtNLM"/>
    </source>
</evidence>
<dbReference type="Pfam" id="PF04239">
    <property type="entry name" value="DUF421"/>
    <property type="match status" value="1"/>
</dbReference>
<evidence type="ECO:0000256" key="3">
    <source>
        <dbReference type="ARBA" id="ARBA00022475"/>
    </source>
</evidence>
<evidence type="ECO:0000256" key="2">
    <source>
        <dbReference type="ARBA" id="ARBA00006448"/>
    </source>
</evidence>
<dbReference type="InterPro" id="IPR023090">
    <property type="entry name" value="UPF0702_alpha/beta_dom_sf"/>
</dbReference>
<sequence length="200" mass="22164">MNAQTETFFSSAGHVLRSGLSAAILFVVIIVLIRLLGKRATGQMSNFDWIISVTVGSLAASGILLKEVSLADVILAITVIGVLQWSTAWLASRSVWFERLVRAKPRLLVHKGRLLEEDMRRERISRHEIFAYLRANGYVGPEEANWVVLENDGTMTVIPRQDAGFDDAGLLDDVVWSSSPADEAKERAGAKEEERAEQSR</sequence>
<keyword evidence="3" id="KW-1003">Cell membrane</keyword>
<accession>A0A1Z1FCH0</accession>
<dbReference type="RefSeq" id="WP_066845864.1">
    <property type="nucleotide sequence ID" value="NZ_CP019602.1"/>
</dbReference>
<keyword evidence="5 8" id="KW-1133">Transmembrane helix</keyword>
<gene>
    <name evidence="11" type="ORF">A9D14_10025</name>
</gene>
<proteinExistence type="inferred from homology"/>
<keyword evidence="4 8" id="KW-0812">Transmembrane</keyword>
<keyword evidence="6 8" id="KW-0472">Membrane</keyword>
<feature type="domain" description="YetF-like N-terminal transmembrane" evidence="10">
    <location>
        <begin position="25"/>
        <end position="87"/>
    </location>
</feature>
<dbReference type="Proteomes" id="UP000195807">
    <property type="component" value="Chromosome"/>
</dbReference>
<organism evidence="11 12">
    <name type="scientific">Croceicoccus marinus</name>
    <dbReference type="NCBI Taxonomy" id="450378"/>
    <lineage>
        <taxon>Bacteria</taxon>
        <taxon>Pseudomonadati</taxon>
        <taxon>Pseudomonadota</taxon>
        <taxon>Alphaproteobacteria</taxon>
        <taxon>Sphingomonadales</taxon>
        <taxon>Erythrobacteraceae</taxon>
        <taxon>Croceicoccus</taxon>
    </lineage>
</organism>
<comment type="subcellular location">
    <subcellularLocation>
        <location evidence="1">Cell membrane</location>
        <topology evidence="1">Multi-pass membrane protein</topology>
    </subcellularLocation>
</comment>
<feature type="compositionally biased region" description="Basic and acidic residues" evidence="7">
    <location>
        <begin position="182"/>
        <end position="200"/>
    </location>
</feature>
<dbReference type="Gene3D" id="3.30.240.20">
    <property type="entry name" value="bsu07140 like domains"/>
    <property type="match status" value="1"/>
</dbReference>
<name>A0A1Z1FCH0_9SPHN</name>
<evidence type="ECO:0000256" key="5">
    <source>
        <dbReference type="ARBA" id="ARBA00022989"/>
    </source>
</evidence>
<dbReference type="AlphaFoldDB" id="A0A1Z1FCH0"/>
<keyword evidence="12" id="KW-1185">Reference proteome</keyword>
<feature type="transmembrane region" description="Helical" evidence="8">
    <location>
        <begin position="20"/>
        <end position="37"/>
    </location>
</feature>
<dbReference type="Pfam" id="PF20730">
    <property type="entry name" value="YetF_N"/>
    <property type="match status" value="1"/>
</dbReference>
<dbReference type="KEGG" id="cman:A9D14_10025"/>
<evidence type="ECO:0000256" key="8">
    <source>
        <dbReference type="SAM" id="Phobius"/>
    </source>
</evidence>
<dbReference type="InterPro" id="IPR048454">
    <property type="entry name" value="YetF_N"/>
</dbReference>
<evidence type="ECO:0000313" key="12">
    <source>
        <dbReference type="Proteomes" id="UP000195807"/>
    </source>
</evidence>
<evidence type="ECO:0000256" key="1">
    <source>
        <dbReference type="ARBA" id="ARBA00004651"/>
    </source>
</evidence>
<evidence type="ECO:0000256" key="7">
    <source>
        <dbReference type="SAM" id="MobiDB-lite"/>
    </source>
</evidence>
<evidence type="ECO:0000256" key="4">
    <source>
        <dbReference type="ARBA" id="ARBA00022692"/>
    </source>
</evidence>
<feature type="domain" description="YetF C-terminal" evidence="9">
    <location>
        <begin position="94"/>
        <end position="162"/>
    </location>
</feature>
<dbReference type="InterPro" id="IPR007353">
    <property type="entry name" value="DUF421"/>
</dbReference>
<dbReference type="PANTHER" id="PTHR34582:SF6">
    <property type="entry name" value="UPF0702 TRANSMEMBRANE PROTEIN YCAP"/>
    <property type="match status" value="1"/>
</dbReference>
<protein>
    <recommendedName>
        <fullName evidence="13">DUF421 domain-containing protein</fullName>
    </recommendedName>
</protein>
<feature type="region of interest" description="Disordered" evidence="7">
    <location>
        <begin position="178"/>
        <end position="200"/>
    </location>
</feature>
<dbReference type="PANTHER" id="PTHR34582">
    <property type="entry name" value="UPF0702 TRANSMEMBRANE PROTEIN YCAP"/>
    <property type="match status" value="1"/>
</dbReference>
<comment type="similarity">
    <text evidence="2">Belongs to the UPF0702 family.</text>
</comment>
<dbReference type="STRING" id="450378.GCA_001661675_02020"/>
<evidence type="ECO:0000259" key="9">
    <source>
        <dbReference type="Pfam" id="PF04239"/>
    </source>
</evidence>
<dbReference type="EMBL" id="CP019602">
    <property type="protein sequence ID" value="ARU16455.1"/>
    <property type="molecule type" value="Genomic_DNA"/>
</dbReference>
<evidence type="ECO:0000259" key="10">
    <source>
        <dbReference type="Pfam" id="PF20730"/>
    </source>
</evidence>
<feature type="transmembrane region" description="Helical" evidence="8">
    <location>
        <begin position="71"/>
        <end position="92"/>
    </location>
</feature>
<feature type="transmembrane region" description="Helical" evidence="8">
    <location>
        <begin position="49"/>
        <end position="65"/>
    </location>
</feature>
<dbReference type="GO" id="GO:0005886">
    <property type="term" value="C:plasma membrane"/>
    <property type="evidence" value="ECO:0007669"/>
    <property type="project" value="UniProtKB-SubCell"/>
</dbReference>
<evidence type="ECO:0000256" key="6">
    <source>
        <dbReference type="ARBA" id="ARBA00023136"/>
    </source>
</evidence>
<dbReference type="OrthoDB" id="9793799at2"/>